<feature type="signal peptide" evidence="1">
    <location>
        <begin position="1"/>
        <end position="22"/>
    </location>
</feature>
<proteinExistence type="predicted"/>
<feature type="chain" id="PRO_5028474789" evidence="1">
    <location>
        <begin position="23"/>
        <end position="135"/>
    </location>
</feature>
<protein>
    <submittedName>
        <fullName evidence="2">Uncharacterized protein</fullName>
    </submittedName>
</protein>
<keyword evidence="1" id="KW-0732">Signal</keyword>
<dbReference type="AlphaFoldDB" id="A0A6S6QUG5"/>
<dbReference type="Proteomes" id="UP000515317">
    <property type="component" value="Chromosome"/>
</dbReference>
<evidence type="ECO:0000256" key="1">
    <source>
        <dbReference type="SAM" id="SignalP"/>
    </source>
</evidence>
<dbReference type="EMBL" id="AP023361">
    <property type="protein sequence ID" value="BCJ90721.1"/>
    <property type="molecule type" value="Genomic_DNA"/>
</dbReference>
<name>A0A6S6QUG5_9HYPH</name>
<dbReference type="RefSeq" id="WP_222877333.1">
    <property type="nucleotide sequence ID" value="NZ_AP023361.1"/>
</dbReference>
<organism evidence="2 3">
    <name type="scientific">Terrihabitans soli</name>
    <dbReference type="NCBI Taxonomy" id="708113"/>
    <lineage>
        <taxon>Bacteria</taxon>
        <taxon>Pseudomonadati</taxon>
        <taxon>Pseudomonadota</taxon>
        <taxon>Alphaproteobacteria</taxon>
        <taxon>Hyphomicrobiales</taxon>
        <taxon>Terrihabitans</taxon>
    </lineage>
</organism>
<evidence type="ECO:0000313" key="3">
    <source>
        <dbReference type="Proteomes" id="UP000515317"/>
    </source>
</evidence>
<reference evidence="2 3" key="1">
    <citation type="submission" date="2020-08" db="EMBL/GenBank/DDBJ databases">
        <title>Genome sequence of Rhizobiales bacterium strain IZ6.</title>
        <authorList>
            <person name="Nakai R."/>
            <person name="Naganuma T."/>
        </authorList>
    </citation>
    <scope>NUCLEOTIDE SEQUENCE [LARGE SCALE GENOMIC DNA]</scope>
    <source>
        <strain evidence="2 3">IZ6</strain>
    </source>
</reference>
<sequence length="135" mass="13810">MKFCVALSLSFASLFLPVSASAQIPAPTSSVSPSVVMVRVIGAWQAAGRQGFSRVVALGSANRITLSVEWIGPDNSVVQALPLQVPPGAEQIPVARMRNQGGGGQTSVFFDTPAGDTFVLVVGGPGQANFGPATN</sequence>
<dbReference type="KEGG" id="tso:IZ6_14560"/>
<gene>
    <name evidence="2" type="ORF">IZ6_14560</name>
</gene>
<keyword evidence="3" id="KW-1185">Reference proteome</keyword>
<evidence type="ECO:0000313" key="2">
    <source>
        <dbReference type="EMBL" id="BCJ90721.1"/>
    </source>
</evidence>
<accession>A0A6S6QUG5</accession>